<dbReference type="SUPFAM" id="SSF53300">
    <property type="entry name" value="vWA-like"/>
    <property type="match status" value="1"/>
</dbReference>
<gene>
    <name evidence="3" type="ORF">Spa11_22220</name>
</gene>
<dbReference type="SMART" id="SM00327">
    <property type="entry name" value="VWA"/>
    <property type="match status" value="1"/>
</dbReference>
<dbReference type="Gene3D" id="3.40.50.410">
    <property type="entry name" value="von Willebrand factor, type A domain"/>
    <property type="match status" value="1"/>
</dbReference>
<name>A0A518K8A4_9BACT</name>
<keyword evidence="1" id="KW-0472">Membrane</keyword>
<organism evidence="3 4">
    <name type="scientific">Botrimarina mediterranea</name>
    <dbReference type="NCBI Taxonomy" id="2528022"/>
    <lineage>
        <taxon>Bacteria</taxon>
        <taxon>Pseudomonadati</taxon>
        <taxon>Planctomycetota</taxon>
        <taxon>Planctomycetia</taxon>
        <taxon>Pirellulales</taxon>
        <taxon>Lacipirellulaceae</taxon>
        <taxon>Botrimarina</taxon>
    </lineage>
</organism>
<feature type="transmembrane region" description="Helical" evidence="1">
    <location>
        <begin position="29"/>
        <end position="50"/>
    </location>
</feature>
<keyword evidence="1" id="KW-0812">Transmembrane</keyword>
<dbReference type="InterPro" id="IPR002035">
    <property type="entry name" value="VWF_A"/>
</dbReference>
<sequence length="1633" mass="175860">MRQDANHAKRPAPRCAEVARVELLRRWRVGIGVAGAFLFAAGVACLAVLLSPPARVNLIAVGADYAANLSVPHNAHGWRGLRGLCDYAVSTSDAFRGRSLLDAAAAPLVADDEFTWSDAVGLMEEPGALLLVSLHGGADEKGPYLQREACAPGEDPTRRLYVADLLHELRKLPTSLPKIVAFDATMSPGSLRYGEAGNEFAASLRSLNSEIEAIPGLLVVSSSDIGEQSWRYGDYGSTAFTESLLAALRGAANDTDSDGRLSIQEILAKVSSQLQQNATTIGRTQTVLRLPLGEIGLSRSRQVEIAIANPGYTPAPTPVARELPKAELLANWAGMAEVTAHLPNPESSSTLAWRRYRGLLIRREQLLTAGAIEAAQRVNDEIGDTQALLLEASHASDCCDGPVEANRAATGDPLRGLVTAAFAELWPAAGVNHHVVAARVFSEVPVSELPALRHGLLDRVVETVADDPQGRLLHGAALVEALHDPLTPLPAEAHLLSVLAEGLPSDLSAASWREALRLAIETRRLSTAPFTPESLDQLPYTAELFPWLQGGFAEADRARLKGEDLLFVGEPELQAAIVSLQKAKKLYEALLSDAQTVRRSLRVRDTAYNVLGFYTDATERLVATSPAIAEEIAEITNQAIVAHLAIGELSDILLSVEIGNRAPSIALQELTSKTEIASKAVEGLRDEFRHFRSRLLTRTGAPLELNREAALAVPDIEVAERIRLLSSVTPTVQSDVMESINGKEGIHHELEIGERSRRARLALAIVGRRVYERAVEGRDVYQDTVRAVTQDVDAANQATRACASLMISALNDSRALSEIVVDSGADEAHRQRVVRAAAALRRFAGAAAQNLPPSLLEEVRRVGRYDYLLWEAERSLSELWSDAQPGEGPRFQSLAMAYLGAADRLIPGRESTDRLAAVASQPLVWKLNAPASVNLVSSVAPAFSLKIEASDSPLGHDADGVAAVKLSIPEGYALIGAATNCRRGVAIQPGAGLAENAVVVGHTGDTVDIASQSDLRLSGWFRGSQFESTVTLRNLATPTAEFVDAPRRPGAGVAILDTRAEADNAADGAIAIVLDASGSMGPGDEAASKYRQAVVTLESLLRDLPTGVQVSVWVFGQAVGGDKTTDKPEGTIVRVIDPVRWNPADKAQLQDVMRELAYPRIEPWNESPLVRAMLMASRDLRSAAGYKSVIAITDGVDNRTAGDAYANPMNLPLDALMREELSGAGVSVQVIAFRVDVPEQTAARQQFSFLNQLSPAGRWWEASETSELERMLRQAFEESQTTPLYTASATALRGPAGVATVSNGLHPLTWPSAPVPEGVYDLPRLTNDATPQKALLSDGDLLLLAARQTTGGLYLSSKSFSANQPLTQPAIETAGWRAAVLCDRLLPNGDRSTLVCIEKQPDSQPMPMLKLERPAAVWFEASDDPAQRLRWRRLDGYPAPCWEVEWPAGSATGKLAVWWAKANAPTANVAVRPDLLRRELVDFVGHSWRLDGESIVLKRLAIETQRLPDARGEIVEQPCLVVELRGAIRCLTRLQGYSTAGQRQQWFDEAQASVATFWPVTAESLGGAVEGIELIAAATLKQQAESAGRTALFKEGPAPSTEDYRPIPVVDWFNTAPTGRPASDARRVEWSVR</sequence>
<dbReference type="InterPro" id="IPR018247">
    <property type="entry name" value="EF_Hand_1_Ca_BS"/>
</dbReference>
<evidence type="ECO:0000313" key="3">
    <source>
        <dbReference type="EMBL" id="QDV74023.1"/>
    </source>
</evidence>
<evidence type="ECO:0000256" key="1">
    <source>
        <dbReference type="SAM" id="Phobius"/>
    </source>
</evidence>
<evidence type="ECO:0000259" key="2">
    <source>
        <dbReference type="PROSITE" id="PS50234"/>
    </source>
</evidence>
<dbReference type="Proteomes" id="UP000316426">
    <property type="component" value="Chromosome"/>
</dbReference>
<evidence type="ECO:0000313" key="4">
    <source>
        <dbReference type="Proteomes" id="UP000316426"/>
    </source>
</evidence>
<protein>
    <recommendedName>
        <fullName evidence="2">VWFA domain-containing protein</fullName>
    </recommendedName>
</protein>
<keyword evidence="4" id="KW-1185">Reference proteome</keyword>
<reference evidence="3 4" key="1">
    <citation type="submission" date="2019-02" db="EMBL/GenBank/DDBJ databases">
        <title>Deep-cultivation of Planctomycetes and their phenomic and genomic characterization uncovers novel biology.</title>
        <authorList>
            <person name="Wiegand S."/>
            <person name="Jogler M."/>
            <person name="Boedeker C."/>
            <person name="Pinto D."/>
            <person name="Vollmers J."/>
            <person name="Rivas-Marin E."/>
            <person name="Kohn T."/>
            <person name="Peeters S.H."/>
            <person name="Heuer A."/>
            <person name="Rast P."/>
            <person name="Oberbeckmann S."/>
            <person name="Bunk B."/>
            <person name="Jeske O."/>
            <person name="Meyerdierks A."/>
            <person name="Storesund J.E."/>
            <person name="Kallscheuer N."/>
            <person name="Luecker S."/>
            <person name="Lage O.M."/>
            <person name="Pohl T."/>
            <person name="Merkel B.J."/>
            <person name="Hornburger P."/>
            <person name="Mueller R.-W."/>
            <person name="Bruemmer F."/>
            <person name="Labrenz M."/>
            <person name="Spormann A.M."/>
            <person name="Op den Camp H."/>
            <person name="Overmann J."/>
            <person name="Amann R."/>
            <person name="Jetten M.S.M."/>
            <person name="Mascher T."/>
            <person name="Medema M.H."/>
            <person name="Devos D.P."/>
            <person name="Kaster A.-K."/>
            <person name="Ovreas L."/>
            <person name="Rohde M."/>
            <person name="Galperin M.Y."/>
            <person name="Jogler C."/>
        </authorList>
    </citation>
    <scope>NUCLEOTIDE SEQUENCE [LARGE SCALE GENOMIC DNA]</scope>
    <source>
        <strain evidence="3 4">Spa11</strain>
    </source>
</reference>
<dbReference type="PROSITE" id="PS00018">
    <property type="entry name" value="EF_HAND_1"/>
    <property type="match status" value="1"/>
</dbReference>
<dbReference type="InterPro" id="IPR036465">
    <property type="entry name" value="vWFA_dom_sf"/>
</dbReference>
<dbReference type="CDD" id="cd00198">
    <property type="entry name" value="vWFA"/>
    <property type="match status" value="1"/>
</dbReference>
<feature type="domain" description="VWFA" evidence="2">
    <location>
        <begin position="1069"/>
        <end position="1275"/>
    </location>
</feature>
<accession>A0A518K8A4</accession>
<dbReference type="KEGG" id="bmei:Spa11_22220"/>
<dbReference type="PROSITE" id="PS50234">
    <property type="entry name" value="VWFA"/>
    <property type="match status" value="1"/>
</dbReference>
<dbReference type="EMBL" id="CP036349">
    <property type="protein sequence ID" value="QDV74023.1"/>
    <property type="molecule type" value="Genomic_DNA"/>
</dbReference>
<proteinExistence type="predicted"/>
<keyword evidence="1" id="KW-1133">Transmembrane helix</keyword>